<proteinExistence type="inferred from homology"/>
<keyword evidence="4 7" id="KW-0325">Glycoprotein</keyword>
<feature type="non-terminal residue" evidence="8">
    <location>
        <position position="290"/>
    </location>
</feature>
<evidence type="ECO:0000256" key="7">
    <source>
        <dbReference type="RuleBase" id="RU361144"/>
    </source>
</evidence>
<organism evidence="8 9">
    <name type="scientific">Rhamnusium bicolor</name>
    <dbReference type="NCBI Taxonomy" id="1586634"/>
    <lineage>
        <taxon>Eukaryota</taxon>
        <taxon>Metazoa</taxon>
        <taxon>Ecdysozoa</taxon>
        <taxon>Arthropoda</taxon>
        <taxon>Hexapoda</taxon>
        <taxon>Insecta</taxon>
        <taxon>Pterygota</taxon>
        <taxon>Neoptera</taxon>
        <taxon>Endopterygota</taxon>
        <taxon>Coleoptera</taxon>
        <taxon>Polyphaga</taxon>
        <taxon>Cucujiformia</taxon>
        <taxon>Chrysomeloidea</taxon>
        <taxon>Cerambycidae</taxon>
        <taxon>Lepturinae</taxon>
        <taxon>Rhagiini</taxon>
        <taxon>Rhamnusium</taxon>
    </lineage>
</organism>
<evidence type="ECO:0000256" key="5">
    <source>
        <dbReference type="PIRSR" id="PIRSR601548-4"/>
    </source>
</evidence>
<dbReference type="Pfam" id="PF01401">
    <property type="entry name" value="Peptidase_M2"/>
    <property type="match status" value="1"/>
</dbReference>
<keyword evidence="7" id="KW-0378">Hydrolase</keyword>
<dbReference type="PANTHER" id="PTHR10514">
    <property type="entry name" value="ANGIOTENSIN-CONVERTING ENZYME"/>
    <property type="match status" value="1"/>
</dbReference>
<gene>
    <name evidence="8" type="ORF">NQ314_019383</name>
</gene>
<keyword evidence="2" id="KW-0732">Signal</keyword>
<keyword evidence="7" id="KW-0862">Zinc</keyword>
<dbReference type="GO" id="GO:0046872">
    <property type="term" value="F:metal ion binding"/>
    <property type="evidence" value="ECO:0007669"/>
    <property type="project" value="UniProtKB-KW"/>
</dbReference>
<evidence type="ECO:0000256" key="3">
    <source>
        <dbReference type="ARBA" id="ARBA00023157"/>
    </source>
</evidence>
<feature type="disulfide bond" evidence="5 6">
    <location>
        <begin position="154"/>
        <end position="172"/>
    </location>
</feature>
<dbReference type="EC" id="3.4.-.-" evidence="7"/>
<keyword evidence="7" id="KW-0121">Carboxypeptidase</keyword>
<keyword evidence="7" id="KW-0482">Metalloprotease</keyword>
<evidence type="ECO:0000256" key="4">
    <source>
        <dbReference type="ARBA" id="ARBA00023180"/>
    </source>
</evidence>
<dbReference type="GO" id="GO:0006508">
    <property type="term" value="P:proteolysis"/>
    <property type="evidence" value="ECO:0007669"/>
    <property type="project" value="UniProtKB-KW"/>
</dbReference>
<keyword evidence="3 5" id="KW-1015">Disulfide bond</keyword>
<dbReference type="PANTHER" id="PTHR10514:SF44">
    <property type="entry name" value="ANGIOTENSIN-CONVERTING ENZYME-RELATED"/>
    <property type="match status" value="1"/>
</dbReference>
<evidence type="ECO:0000313" key="8">
    <source>
        <dbReference type="EMBL" id="KAJ8928085.1"/>
    </source>
</evidence>
<dbReference type="SUPFAM" id="SSF55486">
    <property type="entry name" value="Metalloproteases ('zincins'), catalytic domain"/>
    <property type="match status" value="1"/>
</dbReference>
<evidence type="ECO:0000256" key="1">
    <source>
        <dbReference type="ARBA" id="ARBA00008139"/>
    </source>
</evidence>
<keyword evidence="9" id="KW-1185">Reference proteome</keyword>
<dbReference type="GO" id="GO:0005886">
    <property type="term" value="C:plasma membrane"/>
    <property type="evidence" value="ECO:0007669"/>
    <property type="project" value="TreeGrafter"/>
</dbReference>
<dbReference type="AlphaFoldDB" id="A0AAV8WPP6"/>
<comment type="cofactor">
    <cofactor evidence="7">
        <name>Zn(2+)</name>
        <dbReference type="ChEBI" id="CHEBI:29105"/>
    </cofactor>
    <text evidence="7">Binds 1 zinc ion per subunit.</text>
</comment>
<dbReference type="InterPro" id="IPR001548">
    <property type="entry name" value="Peptidase_M2"/>
</dbReference>
<evidence type="ECO:0000256" key="2">
    <source>
        <dbReference type="ARBA" id="ARBA00022729"/>
    </source>
</evidence>
<evidence type="ECO:0000256" key="6">
    <source>
        <dbReference type="PROSITE-ProRule" id="PRU01355"/>
    </source>
</evidence>
<dbReference type="GO" id="GO:0005615">
    <property type="term" value="C:extracellular space"/>
    <property type="evidence" value="ECO:0007669"/>
    <property type="project" value="TreeGrafter"/>
</dbReference>
<keyword evidence="7" id="KW-0645">Protease</keyword>
<protein>
    <recommendedName>
        <fullName evidence="7">Angiotensin-converting enzyme</fullName>
        <ecNumber evidence="7">3.4.-.-</ecNumber>
    </recommendedName>
</protein>
<accession>A0AAV8WPP6</accession>
<dbReference type="GO" id="GO:0004180">
    <property type="term" value="F:carboxypeptidase activity"/>
    <property type="evidence" value="ECO:0007669"/>
    <property type="project" value="UniProtKB-KW"/>
</dbReference>
<comment type="caution">
    <text evidence="8">The sequence shown here is derived from an EMBL/GenBank/DDBJ whole genome shotgun (WGS) entry which is preliminary data.</text>
</comment>
<dbReference type="GO" id="GO:0008241">
    <property type="term" value="F:peptidyl-dipeptidase activity"/>
    <property type="evidence" value="ECO:0007669"/>
    <property type="project" value="InterPro"/>
</dbReference>
<dbReference type="PROSITE" id="PS52011">
    <property type="entry name" value="PEPTIDASE_M2"/>
    <property type="match status" value="1"/>
</dbReference>
<evidence type="ECO:0000313" key="9">
    <source>
        <dbReference type="Proteomes" id="UP001162156"/>
    </source>
</evidence>
<dbReference type="GO" id="GO:0008237">
    <property type="term" value="F:metallopeptidase activity"/>
    <property type="evidence" value="ECO:0007669"/>
    <property type="project" value="UniProtKB-KW"/>
</dbReference>
<sequence>MRVRGEQHVVSRQHLDIADGMRYMQKNDVRSYWEYLNDFNDAYSKASAFWEEIKPFYIKLHDFVKRRLYNYYKLNNISTEIPVYLLGNNFGRDWSNIADIILPHPQLHYDAESFLKYKNLQEIYLLAENLTDTISLGKLGEKFWINSRFNMTFCEPHILSFCSQEYTEVYDCNESSWITYLDAHETAFTIALRNQDYNSLMRQSLRYSSIDNGIITLGSLLAIENLEHHGIVNKDVLNVTSIDDSWEMTKLLLTALRVIPKLPYYLAADEWRLTELENPSENLAATWWQF</sequence>
<reference evidence="8" key="1">
    <citation type="journal article" date="2023" name="Insect Mol. Biol.">
        <title>Genome sequencing provides insights into the evolution of gene families encoding plant cell wall-degrading enzymes in longhorned beetles.</title>
        <authorList>
            <person name="Shin N.R."/>
            <person name="Okamura Y."/>
            <person name="Kirsch R."/>
            <person name="Pauchet Y."/>
        </authorList>
    </citation>
    <scope>NUCLEOTIDE SEQUENCE</scope>
    <source>
        <strain evidence="8">RBIC_L_NR</strain>
    </source>
</reference>
<comment type="similarity">
    <text evidence="1 6 7">Belongs to the peptidase M2 family.</text>
</comment>
<comment type="caution">
    <text evidence="6">Lacks conserved residue(s) required for the propagation of feature annotation.</text>
</comment>
<keyword evidence="7" id="KW-0479">Metal-binding</keyword>
<name>A0AAV8WPP6_9CUCU</name>
<dbReference type="EMBL" id="JANEYF010005473">
    <property type="protein sequence ID" value="KAJ8928085.1"/>
    <property type="molecule type" value="Genomic_DNA"/>
</dbReference>
<dbReference type="Proteomes" id="UP001162156">
    <property type="component" value="Unassembled WGS sequence"/>
</dbReference>
<dbReference type="PRINTS" id="PR00791">
    <property type="entry name" value="PEPDIPTASEA"/>
</dbReference>